<gene>
    <name evidence="1" type="ORF">H9763_09470</name>
</gene>
<name>A0A9D2SE65_9FIRM</name>
<evidence type="ECO:0000313" key="2">
    <source>
        <dbReference type="Proteomes" id="UP000886883"/>
    </source>
</evidence>
<proteinExistence type="predicted"/>
<dbReference type="Proteomes" id="UP000886883">
    <property type="component" value="Unassembled WGS sequence"/>
</dbReference>
<sequence>MKSSFRISRRPERGKEGLTYEESLRFDLQLATWDLENAYAGFDYATEPDLIDCYIYELNAAMKRYKYLLEKYEALKKESVQTDRIASADGGSPLEFSVV</sequence>
<dbReference type="AlphaFoldDB" id="A0A9D2SE65"/>
<dbReference type="EMBL" id="DWXE01000039">
    <property type="protein sequence ID" value="HJB91673.1"/>
    <property type="molecule type" value="Genomic_DNA"/>
</dbReference>
<accession>A0A9D2SE65</accession>
<organism evidence="1 2">
    <name type="scientific">Candidatus Eisenbergiella merdigallinarum</name>
    <dbReference type="NCBI Taxonomy" id="2838552"/>
    <lineage>
        <taxon>Bacteria</taxon>
        <taxon>Bacillati</taxon>
        <taxon>Bacillota</taxon>
        <taxon>Clostridia</taxon>
        <taxon>Lachnospirales</taxon>
        <taxon>Lachnospiraceae</taxon>
        <taxon>Eisenbergiella</taxon>
    </lineage>
</organism>
<reference evidence="1" key="2">
    <citation type="submission" date="2021-04" db="EMBL/GenBank/DDBJ databases">
        <authorList>
            <person name="Gilroy R."/>
        </authorList>
    </citation>
    <scope>NUCLEOTIDE SEQUENCE</scope>
    <source>
        <strain evidence="1">USAMLcec3-2134</strain>
    </source>
</reference>
<comment type="caution">
    <text evidence="1">The sequence shown here is derived from an EMBL/GenBank/DDBJ whole genome shotgun (WGS) entry which is preliminary data.</text>
</comment>
<reference evidence="1" key="1">
    <citation type="journal article" date="2021" name="PeerJ">
        <title>Extensive microbial diversity within the chicken gut microbiome revealed by metagenomics and culture.</title>
        <authorList>
            <person name="Gilroy R."/>
            <person name="Ravi A."/>
            <person name="Getino M."/>
            <person name="Pursley I."/>
            <person name="Horton D.L."/>
            <person name="Alikhan N.F."/>
            <person name="Baker D."/>
            <person name="Gharbi K."/>
            <person name="Hall N."/>
            <person name="Watson M."/>
            <person name="Adriaenssens E.M."/>
            <person name="Foster-Nyarko E."/>
            <person name="Jarju S."/>
            <person name="Secka A."/>
            <person name="Antonio M."/>
            <person name="Oren A."/>
            <person name="Chaudhuri R.R."/>
            <person name="La Ragione R."/>
            <person name="Hildebrand F."/>
            <person name="Pallen M.J."/>
        </authorList>
    </citation>
    <scope>NUCLEOTIDE SEQUENCE</scope>
    <source>
        <strain evidence="1">USAMLcec3-2134</strain>
    </source>
</reference>
<evidence type="ECO:0000313" key="1">
    <source>
        <dbReference type="EMBL" id="HJB91673.1"/>
    </source>
</evidence>
<protein>
    <submittedName>
        <fullName evidence="1">YaaL family protein</fullName>
    </submittedName>
</protein>